<dbReference type="RefSeq" id="WP_220103316.1">
    <property type="nucleotide sequence ID" value="NZ_JAHZSS010000005.1"/>
</dbReference>
<evidence type="ECO:0000313" key="2">
    <source>
        <dbReference type="Proteomes" id="UP001166251"/>
    </source>
</evidence>
<gene>
    <name evidence="1" type="ORF">K0504_06230</name>
</gene>
<comment type="caution">
    <text evidence="1">The sequence shown here is derived from an EMBL/GenBank/DDBJ whole genome shotgun (WGS) entry which is preliminary data.</text>
</comment>
<dbReference type="InterPro" id="IPR032675">
    <property type="entry name" value="LRR_dom_sf"/>
</dbReference>
<accession>A0ABS7EE80</accession>
<dbReference type="Proteomes" id="UP001166251">
    <property type="component" value="Unassembled WGS sequence"/>
</dbReference>
<name>A0ABS7EE80_9GAMM</name>
<dbReference type="PROSITE" id="PS51257">
    <property type="entry name" value="PROKAR_LIPOPROTEIN"/>
    <property type="match status" value="1"/>
</dbReference>
<proteinExistence type="predicted"/>
<reference evidence="1" key="1">
    <citation type="submission" date="2021-07" db="EMBL/GenBank/DDBJ databases">
        <title>Neiella marina sp. nov., isolated from the intestinal content of sea cucumber Apostichopus japonicus.</title>
        <authorList>
            <person name="Bai X."/>
        </authorList>
    </citation>
    <scope>NUCLEOTIDE SEQUENCE</scope>
    <source>
        <strain evidence="1">126</strain>
    </source>
</reference>
<organism evidence="1 2">
    <name type="scientific">Neiella holothuriorum</name>
    <dbReference type="NCBI Taxonomy" id="2870530"/>
    <lineage>
        <taxon>Bacteria</taxon>
        <taxon>Pseudomonadati</taxon>
        <taxon>Pseudomonadota</taxon>
        <taxon>Gammaproteobacteria</taxon>
        <taxon>Alteromonadales</taxon>
        <taxon>Echinimonadaceae</taxon>
        <taxon>Neiella</taxon>
    </lineage>
</organism>
<evidence type="ECO:0000313" key="1">
    <source>
        <dbReference type="EMBL" id="MBW8190630.1"/>
    </source>
</evidence>
<dbReference type="Gene3D" id="3.80.10.10">
    <property type="entry name" value="Ribonuclease Inhibitor"/>
    <property type="match status" value="1"/>
</dbReference>
<dbReference type="EMBL" id="JAHZSS010000005">
    <property type="protein sequence ID" value="MBW8190630.1"/>
    <property type="molecule type" value="Genomic_DNA"/>
</dbReference>
<sequence length="261" mass="28582">MNKFNGVILTGLILLIVGCGGSGDDSPLKVSDLNFNESKIQNCIDKEYVSDVTSLPCTDVSGVNDWSDLALLPNLKTIYLFTNGPDEDPINIDLVYAPNLEFLTITDVAISEINLTENHQLKTISLVSATSLESIDLTSNTQLEEITIKGSPAIDTILTGTMNNLTKATVENTLIDEFSIDALNLRYLDLNYNSRLSNLNLENAPNIVGLVSVFNDLNYVDFSPLVDTNATLIIADNPFNDEMLSYIESLIANGVYNITYQ</sequence>
<protein>
    <submittedName>
        <fullName evidence="1">Uncharacterized protein</fullName>
    </submittedName>
</protein>
<dbReference type="SUPFAM" id="SSF52058">
    <property type="entry name" value="L domain-like"/>
    <property type="match status" value="1"/>
</dbReference>
<keyword evidence="2" id="KW-1185">Reference proteome</keyword>